<dbReference type="InterPro" id="IPR011067">
    <property type="entry name" value="Plasmid_toxin/cell-grow_inhib"/>
</dbReference>
<keyword evidence="2" id="KW-1185">Reference proteome</keyword>
<comment type="caution">
    <text evidence="1">The sequence shown here is derived from an EMBL/GenBank/DDBJ whole genome shotgun (WGS) entry which is preliminary data.</text>
</comment>
<dbReference type="AlphaFoldDB" id="A0A6L6YGY1"/>
<organism evidence="1 2">
    <name type="scientific">Parasutterella muris</name>
    <dbReference type="NCBI Taxonomy" id="2565572"/>
    <lineage>
        <taxon>Bacteria</taxon>
        <taxon>Pseudomonadati</taxon>
        <taxon>Pseudomonadota</taxon>
        <taxon>Betaproteobacteria</taxon>
        <taxon>Burkholderiales</taxon>
        <taxon>Sutterellaceae</taxon>
        <taxon>Parasutterella</taxon>
    </lineage>
</organism>
<reference evidence="1 2" key="1">
    <citation type="submission" date="2019-12" db="EMBL/GenBank/DDBJ databases">
        <title>Microbes associate with the intestines of laboratory mice.</title>
        <authorList>
            <person name="Navarre W."/>
            <person name="Wong E."/>
        </authorList>
    </citation>
    <scope>NUCLEOTIDE SEQUENCE [LARGE SCALE GENOMIC DNA]</scope>
    <source>
        <strain evidence="1 2">NM82_D38</strain>
    </source>
</reference>
<gene>
    <name evidence="1" type="ORF">E5987_02250</name>
</gene>
<sequence>MSIPIHPDIGDVFICDFSQINTKEPEMIKRRPVINLTPRRRPGRLCTVIPLSTTAPTSIQTWHCKLHLDLPEPYNSPEMWVKADMLYTLSLDRFFLFRKGKDKNGKRIYTFPQLTEDQLEKVYRCILKGLSLHNLANSDIKL</sequence>
<dbReference type="GO" id="GO:0003677">
    <property type="term" value="F:DNA binding"/>
    <property type="evidence" value="ECO:0007669"/>
    <property type="project" value="InterPro"/>
</dbReference>
<dbReference type="Proteomes" id="UP000472580">
    <property type="component" value="Unassembled WGS sequence"/>
</dbReference>
<dbReference type="OrthoDB" id="7565736at2"/>
<evidence type="ECO:0000313" key="2">
    <source>
        <dbReference type="Proteomes" id="UP000472580"/>
    </source>
</evidence>
<name>A0A6L6YGY1_9BURK</name>
<dbReference type="EMBL" id="WSRP01000005">
    <property type="protein sequence ID" value="MVX56029.1"/>
    <property type="molecule type" value="Genomic_DNA"/>
</dbReference>
<dbReference type="InterPro" id="IPR003477">
    <property type="entry name" value="PemK-like"/>
</dbReference>
<dbReference type="Pfam" id="PF02452">
    <property type="entry name" value="PemK_toxin"/>
    <property type="match status" value="1"/>
</dbReference>
<dbReference type="SUPFAM" id="SSF50118">
    <property type="entry name" value="Cell growth inhibitor/plasmid maintenance toxic component"/>
    <property type="match status" value="1"/>
</dbReference>
<proteinExistence type="predicted"/>
<accession>A0A6L6YGY1</accession>
<dbReference type="RefSeq" id="WP_160334466.1">
    <property type="nucleotide sequence ID" value="NZ_WSRP01000005.1"/>
</dbReference>
<evidence type="ECO:0000313" key="1">
    <source>
        <dbReference type="EMBL" id="MVX56029.1"/>
    </source>
</evidence>
<dbReference type="Gene3D" id="2.30.30.110">
    <property type="match status" value="1"/>
</dbReference>
<protein>
    <submittedName>
        <fullName evidence="1">Type II toxin-antitoxin system PemK/MazF family toxin</fullName>
    </submittedName>
</protein>